<organism evidence="6 7">
    <name type="scientific">Pseudoalteromonas espejiana</name>
    <dbReference type="NCBI Taxonomy" id="28107"/>
    <lineage>
        <taxon>Bacteria</taxon>
        <taxon>Pseudomonadati</taxon>
        <taxon>Pseudomonadota</taxon>
        <taxon>Gammaproteobacteria</taxon>
        <taxon>Alteromonadales</taxon>
        <taxon>Pseudoalteromonadaceae</taxon>
        <taxon>Pseudoalteromonas</taxon>
    </lineage>
</organism>
<keyword evidence="7" id="KW-1185">Reference proteome</keyword>
<keyword evidence="4" id="KW-0175">Coiled coil</keyword>
<accession>A0A510XVI0</accession>
<dbReference type="PROSITE" id="PS50887">
    <property type="entry name" value="GGDEF"/>
    <property type="match status" value="1"/>
</dbReference>
<evidence type="ECO:0000256" key="3">
    <source>
        <dbReference type="ARBA" id="ARBA00034247"/>
    </source>
</evidence>
<feature type="domain" description="GGDEF" evidence="5">
    <location>
        <begin position="212"/>
        <end position="347"/>
    </location>
</feature>
<dbReference type="InterPro" id="IPR029787">
    <property type="entry name" value="Nucleotide_cyclase"/>
</dbReference>
<dbReference type="RefSeq" id="WP_174694375.1">
    <property type="nucleotide sequence ID" value="NZ_BJUM01000016.1"/>
</dbReference>
<reference evidence="6 7" key="1">
    <citation type="submission" date="2019-07" db="EMBL/GenBank/DDBJ databases">
        <title>Whole genome shotgun sequence of Pseudoalteromonas espejiana NBRC 102222.</title>
        <authorList>
            <person name="Hosoyama A."/>
            <person name="Uohara A."/>
            <person name="Ohji S."/>
            <person name="Ichikawa N."/>
        </authorList>
    </citation>
    <scope>NUCLEOTIDE SEQUENCE [LARGE SCALE GENOMIC DNA]</scope>
    <source>
        <strain evidence="6 7">NBRC 102222</strain>
    </source>
</reference>
<dbReference type="GO" id="GO:1902201">
    <property type="term" value="P:negative regulation of bacterial-type flagellum-dependent cell motility"/>
    <property type="evidence" value="ECO:0007669"/>
    <property type="project" value="TreeGrafter"/>
</dbReference>
<dbReference type="SUPFAM" id="SSF55073">
    <property type="entry name" value="Nucleotide cyclase"/>
    <property type="match status" value="1"/>
</dbReference>
<evidence type="ECO:0000256" key="1">
    <source>
        <dbReference type="ARBA" id="ARBA00001946"/>
    </source>
</evidence>
<evidence type="ECO:0000313" key="6">
    <source>
        <dbReference type="EMBL" id="GEK55044.1"/>
    </source>
</evidence>
<comment type="catalytic activity">
    <reaction evidence="3">
        <text>2 GTP = 3',3'-c-di-GMP + 2 diphosphate</text>
        <dbReference type="Rhea" id="RHEA:24898"/>
        <dbReference type="ChEBI" id="CHEBI:33019"/>
        <dbReference type="ChEBI" id="CHEBI:37565"/>
        <dbReference type="ChEBI" id="CHEBI:58805"/>
        <dbReference type="EC" id="2.7.7.65"/>
    </reaction>
</comment>
<dbReference type="FunFam" id="3.30.70.270:FF:000001">
    <property type="entry name" value="Diguanylate cyclase domain protein"/>
    <property type="match status" value="1"/>
</dbReference>
<comment type="caution">
    <text evidence="6">The sequence shown here is derived from an EMBL/GenBank/DDBJ whole genome shotgun (WGS) entry which is preliminary data.</text>
</comment>
<evidence type="ECO:0000256" key="4">
    <source>
        <dbReference type="SAM" id="Coils"/>
    </source>
</evidence>
<evidence type="ECO:0000313" key="7">
    <source>
        <dbReference type="Proteomes" id="UP000321419"/>
    </source>
</evidence>
<dbReference type="GO" id="GO:0043709">
    <property type="term" value="P:cell adhesion involved in single-species biofilm formation"/>
    <property type="evidence" value="ECO:0007669"/>
    <property type="project" value="TreeGrafter"/>
</dbReference>
<comment type="cofactor">
    <cofactor evidence="1">
        <name>Mg(2+)</name>
        <dbReference type="ChEBI" id="CHEBI:18420"/>
    </cofactor>
</comment>
<protein>
    <recommendedName>
        <fullName evidence="2">diguanylate cyclase</fullName>
        <ecNumber evidence="2">2.7.7.65</ecNumber>
    </recommendedName>
</protein>
<dbReference type="PANTHER" id="PTHR45138">
    <property type="entry name" value="REGULATORY COMPONENTS OF SENSORY TRANSDUCTION SYSTEM"/>
    <property type="match status" value="1"/>
</dbReference>
<dbReference type="Pfam" id="PF00990">
    <property type="entry name" value="GGDEF"/>
    <property type="match status" value="1"/>
</dbReference>
<proteinExistence type="predicted"/>
<sequence>MDHAVSLAHSAQCLKKAIPMMVKYRMPVTPINYAIWYCYVQGSKPALNAELDDVIAQQQTCTQNKAKEIFDKHLSEDDLVFFQEMADRFHGTMEQVQQDISITLGHSKSFTTSLVDSQNELANLANVNSFNEILGCVERLTDESVAMQDYAREFQTKLAVAYNEIKDLKEALNLSKEAADTDPLTGFFNRRKFDDDIQLFCQTYSEQADEGVLAVLIMFDIDHFKRFNDDFGHQKGDEVLKLVAKKVSQNMTDTLNVYRYGGEEFCITGYFTSINDIMKFADKIRLDIASLAVRKKDDINSKRAISASFGLAILRPFTKGAVLIERADRALYIAKTHGRNRIEIAPDI</sequence>
<dbReference type="EC" id="2.7.7.65" evidence="2"/>
<dbReference type="Gene3D" id="3.30.70.270">
    <property type="match status" value="1"/>
</dbReference>
<dbReference type="NCBIfam" id="TIGR00254">
    <property type="entry name" value="GGDEF"/>
    <property type="match status" value="1"/>
</dbReference>
<dbReference type="CDD" id="cd01949">
    <property type="entry name" value="GGDEF"/>
    <property type="match status" value="1"/>
</dbReference>
<evidence type="ECO:0000259" key="5">
    <source>
        <dbReference type="PROSITE" id="PS50887"/>
    </source>
</evidence>
<dbReference type="InterPro" id="IPR043128">
    <property type="entry name" value="Rev_trsase/Diguanyl_cyclase"/>
</dbReference>
<dbReference type="PANTHER" id="PTHR45138:SF9">
    <property type="entry name" value="DIGUANYLATE CYCLASE DGCM-RELATED"/>
    <property type="match status" value="1"/>
</dbReference>
<dbReference type="Proteomes" id="UP000321419">
    <property type="component" value="Unassembled WGS sequence"/>
</dbReference>
<dbReference type="EMBL" id="BJUM01000016">
    <property type="protein sequence ID" value="GEK55044.1"/>
    <property type="molecule type" value="Genomic_DNA"/>
</dbReference>
<dbReference type="GO" id="GO:0005886">
    <property type="term" value="C:plasma membrane"/>
    <property type="evidence" value="ECO:0007669"/>
    <property type="project" value="TreeGrafter"/>
</dbReference>
<evidence type="ECO:0000256" key="2">
    <source>
        <dbReference type="ARBA" id="ARBA00012528"/>
    </source>
</evidence>
<name>A0A510XVI0_9GAMM</name>
<dbReference type="InterPro" id="IPR000160">
    <property type="entry name" value="GGDEF_dom"/>
</dbReference>
<dbReference type="SMART" id="SM00267">
    <property type="entry name" value="GGDEF"/>
    <property type="match status" value="1"/>
</dbReference>
<gene>
    <name evidence="6" type="ORF">PES01_18890</name>
</gene>
<feature type="coiled-coil region" evidence="4">
    <location>
        <begin position="151"/>
        <end position="178"/>
    </location>
</feature>
<dbReference type="InterPro" id="IPR050469">
    <property type="entry name" value="Diguanylate_Cyclase"/>
</dbReference>
<dbReference type="GO" id="GO:0052621">
    <property type="term" value="F:diguanylate cyclase activity"/>
    <property type="evidence" value="ECO:0007669"/>
    <property type="project" value="UniProtKB-EC"/>
</dbReference>
<dbReference type="AlphaFoldDB" id="A0A510XVI0"/>